<keyword evidence="2 6" id="KW-0812">Transmembrane</keyword>
<gene>
    <name evidence="8" type="ORF">LTR25_000786</name>
</gene>
<feature type="transmembrane region" description="Helical" evidence="6">
    <location>
        <begin position="281"/>
        <end position="304"/>
    </location>
</feature>
<comment type="subcellular location">
    <subcellularLocation>
        <location evidence="1">Membrane</location>
        <topology evidence="1">Multi-pass membrane protein</topology>
    </subcellularLocation>
</comment>
<evidence type="ECO:0000256" key="1">
    <source>
        <dbReference type="ARBA" id="ARBA00004141"/>
    </source>
</evidence>
<feature type="domain" description="Major facilitator superfamily (MFS) profile" evidence="7">
    <location>
        <begin position="1"/>
        <end position="503"/>
    </location>
</feature>
<dbReference type="AlphaFoldDB" id="A0AAV9QKV1"/>
<feature type="transmembrane region" description="Helical" evidence="6">
    <location>
        <begin position="462"/>
        <end position="483"/>
    </location>
</feature>
<dbReference type="InterPro" id="IPR036259">
    <property type="entry name" value="MFS_trans_sf"/>
</dbReference>
<evidence type="ECO:0000256" key="6">
    <source>
        <dbReference type="SAM" id="Phobius"/>
    </source>
</evidence>
<keyword evidence="3 6" id="KW-1133">Transmembrane helix</keyword>
<dbReference type="Pfam" id="PF07690">
    <property type="entry name" value="MFS_1"/>
    <property type="match status" value="1"/>
</dbReference>
<keyword evidence="9" id="KW-1185">Reference proteome</keyword>
<feature type="region of interest" description="Disordered" evidence="5">
    <location>
        <begin position="197"/>
        <end position="217"/>
    </location>
</feature>
<dbReference type="InterPro" id="IPR011701">
    <property type="entry name" value="MFS"/>
</dbReference>
<reference evidence="8 9" key="1">
    <citation type="submission" date="2023-06" db="EMBL/GenBank/DDBJ databases">
        <title>Black Yeasts Isolated from many extreme environments.</title>
        <authorList>
            <person name="Coleine C."/>
            <person name="Stajich J.E."/>
            <person name="Selbmann L."/>
        </authorList>
    </citation>
    <scope>NUCLEOTIDE SEQUENCE [LARGE SCALE GENOMIC DNA]</scope>
    <source>
        <strain evidence="8 9">CCFEE 5887</strain>
    </source>
</reference>
<evidence type="ECO:0000256" key="5">
    <source>
        <dbReference type="SAM" id="MobiDB-lite"/>
    </source>
</evidence>
<sequence length="503" mass="55102">MVISIQFIFTFITVEANISIAPMFPLLAEEFHLNQTQLNLLTGVVVIANGYSNFLIIPFSNILGRRAALLIFGVIICVSNLWGALATSHASFLAARALVGIAGGTTETIMVKMVTDMFFLHERGFWMGVYFSAYFMGLFIGPVISGNIAERHGWRSFFWLSLGLTVFCLIGLLALSPETKYHRDAVVPTAAPSEVAVTETTRTEDIPNSGKATQDTCTGEHIEGKGDIETETSLKAKRDPEPGFSVARKGRPSRRQFAIIQRPDSRWKSFLVRDLFSPLHVFFFPIILWAGLNVAGPANVVLFYNLTESSVLSSPPYHFSEGAVGYSNFAFVVGGLLGMLTAGPLSDWTAHRLTLRNGGVREAEMRLPALIPYGILTTIGIVVGSIAYERQYSWPFILTFGFGLAGLSVTSVAPIAIAYAVDCYKPISGEIMVCATVIKNTCGFVMAYWVPPLVARKGLLTVGMVELALTVGPLLLGIPMYFWGRKFRVLTRSSIVHRMEAEI</sequence>
<evidence type="ECO:0000256" key="4">
    <source>
        <dbReference type="ARBA" id="ARBA00023136"/>
    </source>
</evidence>
<evidence type="ECO:0000256" key="3">
    <source>
        <dbReference type="ARBA" id="ARBA00022989"/>
    </source>
</evidence>
<dbReference type="InterPro" id="IPR020846">
    <property type="entry name" value="MFS_dom"/>
</dbReference>
<dbReference type="PANTHER" id="PTHR23502:SF149">
    <property type="entry name" value="TRANSPORTER, PUTATIVE-RELATED"/>
    <property type="match status" value="1"/>
</dbReference>
<feature type="transmembrane region" description="Helical" evidence="6">
    <location>
        <begin position="125"/>
        <end position="144"/>
    </location>
</feature>
<feature type="transmembrane region" description="Helical" evidence="6">
    <location>
        <begin position="93"/>
        <end position="113"/>
    </location>
</feature>
<feature type="transmembrane region" description="Helical" evidence="6">
    <location>
        <begin position="367"/>
        <end position="388"/>
    </location>
</feature>
<organism evidence="8 9">
    <name type="scientific">Vermiconidia calcicola</name>
    <dbReference type="NCBI Taxonomy" id="1690605"/>
    <lineage>
        <taxon>Eukaryota</taxon>
        <taxon>Fungi</taxon>
        <taxon>Dikarya</taxon>
        <taxon>Ascomycota</taxon>
        <taxon>Pezizomycotina</taxon>
        <taxon>Dothideomycetes</taxon>
        <taxon>Dothideomycetidae</taxon>
        <taxon>Mycosphaerellales</taxon>
        <taxon>Extremaceae</taxon>
        <taxon>Vermiconidia</taxon>
    </lineage>
</organism>
<name>A0AAV9QKV1_9PEZI</name>
<feature type="transmembrane region" description="Helical" evidence="6">
    <location>
        <begin position="431"/>
        <end position="450"/>
    </location>
</feature>
<evidence type="ECO:0000313" key="9">
    <source>
        <dbReference type="Proteomes" id="UP001345827"/>
    </source>
</evidence>
<dbReference type="GO" id="GO:0022857">
    <property type="term" value="F:transmembrane transporter activity"/>
    <property type="evidence" value="ECO:0007669"/>
    <property type="project" value="InterPro"/>
</dbReference>
<feature type="transmembrane region" description="Helical" evidence="6">
    <location>
        <begin position="40"/>
        <end position="60"/>
    </location>
</feature>
<dbReference type="SUPFAM" id="SSF103473">
    <property type="entry name" value="MFS general substrate transporter"/>
    <property type="match status" value="1"/>
</dbReference>
<dbReference type="PROSITE" id="PS50850">
    <property type="entry name" value="MFS"/>
    <property type="match status" value="1"/>
</dbReference>
<feature type="transmembrane region" description="Helical" evidence="6">
    <location>
        <begin position="156"/>
        <end position="175"/>
    </location>
</feature>
<evidence type="ECO:0000256" key="2">
    <source>
        <dbReference type="ARBA" id="ARBA00022692"/>
    </source>
</evidence>
<protein>
    <recommendedName>
        <fullName evidence="7">Major facilitator superfamily (MFS) profile domain-containing protein</fullName>
    </recommendedName>
</protein>
<dbReference type="GO" id="GO:0005886">
    <property type="term" value="C:plasma membrane"/>
    <property type="evidence" value="ECO:0007669"/>
    <property type="project" value="TreeGrafter"/>
</dbReference>
<dbReference type="Proteomes" id="UP001345827">
    <property type="component" value="Unassembled WGS sequence"/>
</dbReference>
<comment type="caution">
    <text evidence="8">The sequence shown here is derived from an EMBL/GenBank/DDBJ whole genome shotgun (WGS) entry which is preliminary data.</text>
</comment>
<dbReference type="EMBL" id="JAXLQG010000001">
    <property type="protein sequence ID" value="KAK5545776.1"/>
    <property type="molecule type" value="Genomic_DNA"/>
</dbReference>
<accession>A0AAV9QKV1</accession>
<dbReference type="PANTHER" id="PTHR23502">
    <property type="entry name" value="MAJOR FACILITATOR SUPERFAMILY"/>
    <property type="match status" value="1"/>
</dbReference>
<proteinExistence type="predicted"/>
<dbReference type="Gene3D" id="1.20.1250.20">
    <property type="entry name" value="MFS general substrate transporter like domains"/>
    <property type="match status" value="1"/>
</dbReference>
<keyword evidence="4 6" id="KW-0472">Membrane</keyword>
<feature type="transmembrane region" description="Helical" evidence="6">
    <location>
        <begin position="394"/>
        <end position="419"/>
    </location>
</feature>
<feature type="transmembrane region" description="Helical" evidence="6">
    <location>
        <begin position="67"/>
        <end position="87"/>
    </location>
</feature>
<evidence type="ECO:0000259" key="7">
    <source>
        <dbReference type="PROSITE" id="PS50850"/>
    </source>
</evidence>
<feature type="transmembrane region" description="Helical" evidence="6">
    <location>
        <begin position="324"/>
        <end position="346"/>
    </location>
</feature>
<evidence type="ECO:0000313" key="8">
    <source>
        <dbReference type="EMBL" id="KAK5545776.1"/>
    </source>
</evidence>